<feature type="transmembrane region" description="Helical" evidence="1">
    <location>
        <begin position="55"/>
        <end position="76"/>
    </location>
</feature>
<keyword evidence="1" id="KW-0472">Membrane</keyword>
<proteinExistence type="predicted"/>
<dbReference type="Proteomes" id="UP000316270">
    <property type="component" value="Chromosome 10"/>
</dbReference>
<dbReference type="AlphaFoldDB" id="A0A517LDH8"/>
<evidence type="ECO:0000256" key="1">
    <source>
        <dbReference type="SAM" id="Phobius"/>
    </source>
</evidence>
<protein>
    <submittedName>
        <fullName evidence="2">Uncharacterized protein</fullName>
    </submittedName>
</protein>
<reference evidence="2 3" key="1">
    <citation type="submission" date="2019-07" db="EMBL/GenBank/DDBJ databases">
        <title>Finished genome of Venturia effusa.</title>
        <authorList>
            <person name="Young C.A."/>
            <person name="Cox M.P."/>
            <person name="Ganley A.R.D."/>
            <person name="David W.J."/>
        </authorList>
    </citation>
    <scope>NUCLEOTIDE SEQUENCE [LARGE SCALE GENOMIC DNA]</scope>
    <source>
        <strain evidence="3">albino</strain>
    </source>
</reference>
<name>A0A517LDH8_9PEZI</name>
<accession>A0A517LDH8</accession>
<keyword evidence="1" id="KW-1133">Transmembrane helix</keyword>
<dbReference type="OrthoDB" id="2101715at2759"/>
<organism evidence="2 3">
    <name type="scientific">Venturia effusa</name>
    <dbReference type="NCBI Taxonomy" id="50376"/>
    <lineage>
        <taxon>Eukaryota</taxon>
        <taxon>Fungi</taxon>
        <taxon>Dikarya</taxon>
        <taxon>Ascomycota</taxon>
        <taxon>Pezizomycotina</taxon>
        <taxon>Dothideomycetes</taxon>
        <taxon>Pleosporomycetidae</taxon>
        <taxon>Venturiales</taxon>
        <taxon>Venturiaceae</taxon>
        <taxon>Venturia</taxon>
    </lineage>
</organism>
<sequence length="145" mass="16370">MARKVLQSTLETADGFAIIELQDRRWGSLCLIFGHIAYMFASTVFYFWADPIQLLLTYIVPILPAVVTFDGLVSCLRVRTFDEVMELLEGIDGPEVGEVEAVADDEGRKLDRVTRGDWVFEAGSAQHSWPCGDMNWIVGIKKERK</sequence>
<feature type="transmembrane region" description="Helical" evidence="1">
    <location>
        <begin position="29"/>
        <end position="49"/>
    </location>
</feature>
<gene>
    <name evidence="2" type="ORF">FKW77_002917</name>
</gene>
<dbReference type="EMBL" id="CP042194">
    <property type="protein sequence ID" value="QDS73682.1"/>
    <property type="molecule type" value="Genomic_DNA"/>
</dbReference>
<keyword evidence="1" id="KW-0812">Transmembrane</keyword>
<keyword evidence="3" id="KW-1185">Reference proteome</keyword>
<evidence type="ECO:0000313" key="2">
    <source>
        <dbReference type="EMBL" id="QDS73682.1"/>
    </source>
</evidence>
<dbReference type="STRING" id="50376.A0A517LDH8"/>
<evidence type="ECO:0000313" key="3">
    <source>
        <dbReference type="Proteomes" id="UP000316270"/>
    </source>
</evidence>